<keyword evidence="3 7" id="KW-0694">RNA-binding</keyword>
<proteinExistence type="inferred from homology"/>
<dbReference type="GO" id="GO:1990904">
    <property type="term" value="C:ribonucleoprotein complex"/>
    <property type="evidence" value="ECO:0007669"/>
    <property type="project" value="UniProtKB-KW"/>
</dbReference>
<dbReference type="GO" id="GO:0006412">
    <property type="term" value="P:translation"/>
    <property type="evidence" value="ECO:0007669"/>
    <property type="project" value="InterPro"/>
</dbReference>
<dbReference type="EMBL" id="MFLC01000012">
    <property type="protein sequence ID" value="OGG55171.1"/>
    <property type="molecule type" value="Genomic_DNA"/>
</dbReference>
<evidence type="ECO:0000313" key="10">
    <source>
        <dbReference type="Proteomes" id="UP000177659"/>
    </source>
</evidence>
<dbReference type="PRINTS" id="PR00062">
    <property type="entry name" value="RIBOSOMALL20"/>
</dbReference>
<comment type="caution">
    <text evidence="9">The sequence shown here is derived from an EMBL/GenBank/DDBJ whole genome shotgun (WGS) entry which is preliminary data.</text>
</comment>
<sequence>MARVKRGTTALKRRRNVLAQTKGYNFGRSTKERQAREAIFHAGTYAFAHRRDKKNDFRKLWNVRINAAIRPLELSYSKFIHLLKVKEIGLDRKVLSAIAQTRPEAFKRIVEKAR</sequence>
<dbReference type="AlphaFoldDB" id="A0A1F6D1J8"/>
<evidence type="ECO:0000256" key="5">
    <source>
        <dbReference type="ARBA" id="ARBA00023274"/>
    </source>
</evidence>
<comment type="similarity">
    <text evidence="1 7 8">Belongs to the bacterial ribosomal protein bL20 family.</text>
</comment>
<dbReference type="GO" id="GO:0000027">
    <property type="term" value="P:ribosomal large subunit assembly"/>
    <property type="evidence" value="ECO:0007669"/>
    <property type="project" value="UniProtKB-UniRule"/>
</dbReference>
<protein>
    <recommendedName>
        <fullName evidence="6 7">Large ribosomal subunit protein bL20</fullName>
    </recommendedName>
</protein>
<dbReference type="Gene3D" id="6.10.160.10">
    <property type="match status" value="1"/>
</dbReference>
<dbReference type="CDD" id="cd07026">
    <property type="entry name" value="Ribosomal_L20"/>
    <property type="match status" value="1"/>
</dbReference>
<evidence type="ECO:0000256" key="4">
    <source>
        <dbReference type="ARBA" id="ARBA00022980"/>
    </source>
</evidence>
<keyword evidence="4 7" id="KW-0689">Ribosomal protein</keyword>
<dbReference type="GO" id="GO:0003735">
    <property type="term" value="F:structural constituent of ribosome"/>
    <property type="evidence" value="ECO:0007669"/>
    <property type="project" value="InterPro"/>
</dbReference>
<evidence type="ECO:0000256" key="1">
    <source>
        <dbReference type="ARBA" id="ARBA00007698"/>
    </source>
</evidence>
<reference evidence="9 10" key="1">
    <citation type="journal article" date="2016" name="Nat. Commun.">
        <title>Thousands of microbial genomes shed light on interconnected biogeochemical processes in an aquifer system.</title>
        <authorList>
            <person name="Anantharaman K."/>
            <person name="Brown C.T."/>
            <person name="Hug L.A."/>
            <person name="Sharon I."/>
            <person name="Castelle C.J."/>
            <person name="Probst A.J."/>
            <person name="Thomas B.C."/>
            <person name="Singh A."/>
            <person name="Wilkins M.J."/>
            <person name="Karaoz U."/>
            <person name="Brodie E.L."/>
            <person name="Williams K.H."/>
            <person name="Hubbard S.S."/>
            <person name="Banfield J.F."/>
        </authorList>
    </citation>
    <scope>NUCLEOTIDE SEQUENCE [LARGE SCALE GENOMIC DNA]</scope>
</reference>
<dbReference type="GO" id="GO:0019843">
    <property type="term" value="F:rRNA binding"/>
    <property type="evidence" value="ECO:0007669"/>
    <property type="project" value="UniProtKB-UniRule"/>
</dbReference>
<accession>A0A1F6D1J8</accession>
<comment type="function">
    <text evidence="7 8">Binds directly to 23S ribosomal RNA and is necessary for the in vitro assembly process of the 50S ribosomal subunit. It is not involved in the protein synthesizing functions of that subunit.</text>
</comment>
<keyword evidence="2 7" id="KW-0699">rRNA-binding</keyword>
<keyword evidence="5 7" id="KW-0687">Ribonucleoprotein</keyword>
<dbReference type="Gene3D" id="1.10.1900.20">
    <property type="entry name" value="Ribosomal protein L20"/>
    <property type="match status" value="1"/>
</dbReference>
<dbReference type="PROSITE" id="PS00937">
    <property type="entry name" value="RIBOSOMAL_L20"/>
    <property type="match status" value="1"/>
</dbReference>
<dbReference type="InterPro" id="IPR049946">
    <property type="entry name" value="RIBOSOMAL_L20_CS"/>
</dbReference>
<organism evidence="9 10">
    <name type="scientific">Candidatus Kaiserbacteria bacterium RIFCSPHIGHO2_02_FULL_49_11</name>
    <dbReference type="NCBI Taxonomy" id="1798489"/>
    <lineage>
        <taxon>Bacteria</taxon>
        <taxon>Candidatus Kaiseribacteriota</taxon>
    </lineage>
</organism>
<dbReference type="FunFam" id="1.10.1900.20:FF:000001">
    <property type="entry name" value="50S ribosomal protein L20"/>
    <property type="match status" value="1"/>
</dbReference>
<evidence type="ECO:0000256" key="3">
    <source>
        <dbReference type="ARBA" id="ARBA00022884"/>
    </source>
</evidence>
<evidence type="ECO:0000256" key="8">
    <source>
        <dbReference type="RuleBase" id="RU000560"/>
    </source>
</evidence>
<evidence type="ECO:0000256" key="7">
    <source>
        <dbReference type="HAMAP-Rule" id="MF_00382"/>
    </source>
</evidence>
<evidence type="ECO:0000313" key="9">
    <source>
        <dbReference type="EMBL" id="OGG55171.1"/>
    </source>
</evidence>
<dbReference type="SUPFAM" id="SSF74731">
    <property type="entry name" value="Ribosomal protein L20"/>
    <property type="match status" value="1"/>
</dbReference>
<gene>
    <name evidence="7" type="primary">rplT</name>
    <name evidence="9" type="ORF">A3D62_02580</name>
</gene>
<dbReference type="GO" id="GO:0005840">
    <property type="term" value="C:ribosome"/>
    <property type="evidence" value="ECO:0007669"/>
    <property type="project" value="UniProtKB-KW"/>
</dbReference>
<evidence type="ECO:0000256" key="2">
    <source>
        <dbReference type="ARBA" id="ARBA00022730"/>
    </source>
</evidence>
<dbReference type="NCBIfam" id="TIGR01032">
    <property type="entry name" value="rplT_bact"/>
    <property type="match status" value="1"/>
</dbReference>
<dbReference type="Pfam" id="PF00453">
    <property type="entry name" value="Ribosomal_L20"/>
    <property type="match status" value="1"/>
</dbReference>
<dbReference type="Proteomes" id="UP000177659">
    <property type="component" value="Unassembled WGS sequence"/>
</dbReference>
<dbReference type="InterPro" id="IPR035566">
    <property type="entry name" value="Ribosomal_protein_bL20_C"/>
</dbReference>
<evidence type="ECO:0000256" key="6">
    <source>
        <dbReference type="ARBA" id="ARBA00035172"/>
    </source>
</evidence>
<dbReference type="HAMAP" id="MF_00382">
    <property type="entry name" value="Ribosomal_bL20"/>
    <property type="match status" value="1"/>
</dbReference>
<dbReference type="InterPro" id="IPR005813">
    <property type="entry name" value="Ribosomal_bL20"/>
</dbReference>
<name>A0A1F6D1J8_9BACT</name>
<dbReference type="PANTHER" id="PTHR10986">
    <property type="entry name" value="39S RIBOSOMAL PROTEIN L20"/>
    <property type="match status" value="1"/>
</dbReference>